<dbReference type="AlphaFoldDB" id="A0A4Z0YWW5"/>
<dbReference type="InterPro" id="IPR011701">
    <property type="entry name" value="MFS"/>
</dbReference>
<dbReference type="PANTHER" id="PTHR11360">
    <property type="entry name" value="MONOCARBOXYLATE TRANSPORTER"/>
    <property type="match status" value="1"/>
</dbReference>
<dbReference type="PANTHER" id="PTHR11360:SF224">
    <property type="entry name" value="MAJOR FACILITATOR SUPERFAMILY (MFS) PROFILE DOMAIN-CONTAINING PROTEIN-RELATED"/>
    <property type="match status" value="1"/>
</dbReference>
<dbReference type="Proteomes" id="UP000297716">
    <property type="component" value="Unassembled WGS sequence"/>
</dbReference>
<dbReference type="InterPro" id="IPR050327">
    <property type="entry name" value="Proton-linked_MCT"/>
</dbReference>
<feature type="transmembrane region" description="Helical" evidence="8">
    <location>
        <begin position="147"/>
        <end position="168"/>
    </location>
</feature>
<dbReference type="InterPro" id="IPR020846">
    <property type="entry name" value="MFS_dom"/>
</dbReference>
<reference evidence="10 11" key="1">
    <citation type="submission" date="2019-03" db="EMBL/GenBank/DDBJ databases">
        <title>Draft genome sequence of Xylaria hypoxylon DSM 108379, a ubiquitous saprotrophic-parasitic fungi on hardwood.</title>
        <authorList>
            <person name="Buettner E."/>
            <person name="Leonhardt S."/>
            <person name="Gebauer A.M."/>
            <person name="Liers C."/>
            <person name="Hofrichter M."/>
            <person name="Kellner H."/>
        </authorList>
    </citation>
    <scope>NUCLEOTIDE SEQUENCE [LARGE SCALE GENOMIC DNA]</scope>
    <source>
        <strain evidence="10 11">DSM 108379</strain>
    </source>
</reference>
<keyword evidence="4 8" id="KW-0812">Transmembrane</keyword>
<protein>
    <recommendedName>
        <fullName evidence="9">Major facilitator superfamily (MFS) profile domain-containing protein</fullName>
    </recommendedName>
</protein>
<feature type="transmembrane region" description="Helical" evidence="8">
    <location>
        <begin position="205"/>
        <end position="224"/>
    </location>
</feature>
<proteinExistence type="inferred from homology"/>
<feature type="region of interest" description="Disordered" evidence="7">
    <location>
        <begin position="14"/>
        <end position="36"/>
    </location>
</feature>
<accession>A0A4Z0YWW5</accession>
<feature type="domain" description="Major facilitator superfamily (MFS) profile" evidence="9">
    <location>
        <begin position="254"/>
        <end position="452"/>
    </location>
</feature>
<evidence type="ECO:0000313" key="11">
    <source>
        <dbReference type="Proteomes" id="UP000297716"/>
    </source>
</evidence>
<evidence type="ECO:0000313" key="10">
    <source>
        <dbReference type="EMBL" id="TGJ84438.1"/>
    </source>
</evidence>
<evidence type="ECO:0000256" key="3">
    <source>
        <dbReference type="ARBA" id="ARBA00022448"/>
    </source>
</evidence>
<keyword evidence="11" id="KW-1185">Reference proteome</keyword>
<dbReference type="Pfam" id="PF07690">
    <property type="entry name" value="MFS_1"/>
    <property type="match status" value="1"/>
</dbReference>
<evidence type="ECO:0000256" key="2">
    <source>
        <dbReference type="ARBA" id="ARBA00006727"/>
    </source>
</evidence>
<feature type="transmembrane region" description="Helical" evidence="8">
    <location>
        <begin position="415"/>
        <end position="439"/>
    </location>
</feature>
<evidence type="ECO:0000256" key="5">
    <source>
        <dbReference type="ARBA" id="ARBA00022989"/>
    </source>
</evidence>
<feature type="transmembrane region" description="Helical" evidence="8">
    <location>
        <begin position="174"/>
        <end position="198"/>
    </location>
</feature>
<dbReference type="EMBL" id="SKBN01000067">
    <property type="protein sequence ID" value="TGJ84438.1"/>
    <property type="molecule type" value="Genomic_DNA"/>
</dbReference>
<gene>
    <name evidence="10" type="ORF">E0Z10_g4325</name>
</gene>
<dbReference type="SUPFAM" id="SSF103473">
    <property type="entry name" value="MFS general substrate transporter"/>
    <property type="match status" value="1"/>
</dbReference>
<dbReference type="Gene3D" id="1.20.1250.20">
    <property type="entry name" value="MFS general substrate transporter like domains"/>
    <property type="match status" value="1"/>
</dbReference>
<evidence type="ECO:0000256" key="6">
    <source>
        <dbReference type="ARBA" id="ARBA00023136"/>
    </source>
</evidence>
<feature type="transmembrane region" description="Helical" evidence="8">
    <location>
        <begin position="346"/>
        <end position="368"/>
    </location>
</feature>
<feature type="transmembrane region" description="Helical" evidence="8">
    <location>
        <begin position="380"/>
        <end position="403"/>
    </location>
</feature>
<evidence type="ECO:0000259" key="9">
    <source>
        <dbReference type="PROSITE" id="PS50850"/>
    </source>
</evidence>
<dbReference type="PROSITE" id="PS50850">
    <property type="entry name" value="MFS"/>
    <property type="match status" value="1"/>
</dbReference>
<name>A0A4Z0YWW5_9PEZI</name>
<feature type="transmembrane region" description="Helical" evidence="8">
    <location>
        <begin position="255"/>
        <end position="278"/>
    </location>
</feature>
<keyword evidence="5 8" id="KW-1133">Transmembrane helix</keyword>
<comment type="caution">
    <text evidence="10">The sequence shown here is derived from an EMBL/GenBank/DDBJ whole genome shotgun (WGS) entry which is preliminary data.</text>
</comment>
<feature type="transmembrane region" description="Helical" evidence="8">
    <location>
        <begin position="47"/>
        <end position="74"/>
    </location>
</feature>
<feature type="transmembrane region" description="Helical" evidence="8">
    <location>
        <begin position="86"/>
        <end position="109"/>
    </location>
</feature>
<feature type="transmembrane region" description="Helical" evidence="8">
    <location>
        <begin position="322"/>
        <end position="339"/>
    </location>
</feature>
<dbReference type="GO" id="GO:0016020">
    <property type="term" value="C:membrane"/>
    <property type="evidence" value="ECO:0007669"/>
    <property type="project" value="UniProtKB-SubCell"/>
</dbReference>
<evidence type="ECO:0000256" key="8">
    <source>
        <dbReference type="SAM" id="Phobius"/>
    </source>
</evidence>
<dbReference type="OrthoDB" id="5667at2759"/>
<sequence>MHDAEKSAVLRSPNTAINPNISSSPDTDANPDPAIDLPPLDTSPRGWLSVVGGFACLFVSFGWVTCIGVFQAYYSTHQLSNYSASTIGWIPSVETFFLFLGVPIFGGLFDHLGPTVLLIVGTILHVGGLLGLANCQTYVQIFFTQGVVSAVGTGAIFVAGTSAVGTWFQDRRGLALGLVSAGSALGAVIGTAVIPVLFDRIGFPWTIRAVALTYFVFMVLAIATTSRRPQPVARSPTPFRMSQLVPVSLLKSGPVFALAIACFFYFFGVFIPYNFVVVEAQDDGDGQQSANHLLVILSATSTVGRVMPGWLGDRYGRFNTTIAFALFSVVLVLGVWIGAPWRTGRIAFAALYGFGSGTFVSMVPTLVAQVCPDMSKLGTYLGAVYIVIAPSVLINQPIAGVVASAGERGGRDSYVWLKVFCALVMFVGVLGFIVTRAVYKGHGGKLWKWGKV</sequence>
<keyword evidence="3" id="KW-0813">Transport</keyword>
<evidence type="ECO:0000256" key="4">
    <source>
        <dbReference type="ARBA" id="ARBA00022692"/>
    </source>
</evidence>
<evidence type="ECO:0000256" key="7">
    <source>
        <dbReference type="SAM" id="MobiDB-lite"/>
    </source>
</evidence>
<organism evidence="10 11">
    <name type="scientific">Xylaria hypoxylon</name>
    <dbReference type="NCBI Taxonomy" id="37992"/>
    <lineage>
        <taxon>Eukaryota</taxon>
        <taxon>Fungi</taxon>
        <taxon>Dikarya</taxon>
        <taxon>Ascomycota</taxon>
        <taxon>Pezizomycotina</taxon>
        <taxon>Sordariomycetes</taxon>
        <taxon>Xylariomycetidae</taxon>
        <taxon>Xylariales</taxon>
        <taxon>Xylariaceae</taxon>
        <taxon>Xylaria</taxon>
    </lineage>
</organism>
<comment type="similarity">
    <text evidence="2">Belongs to the major facilitator superfamily. Monocarboxylate porter (TC 2.A.1.13) family.</text>
</comment>
<feature type="compositionally biased region" description="Polar residues" evidence="7">
    <location>
        <begin position="14"/>
        <end position="27"/>
    </location>
</feature>
<comment type="subcellular location">
    <subcellularLocation>
        <location evidence="1">Membrane</location>
        <topology evidence="1">Multi-pass membrane protein</topology>
    </subcellularLocation>
</comment>
<keyword evidence="6 8" id="KW-0472">Membrane</keyword>
<dbReference type="GO" id="GO:0022857">
    <property type="term" value="F:transmembrane transporter activity"/>
    <property type="evidence" value="ECO:0007669"/>
    <property type="project" value="InterPro"/>
</dbReference>
<dbReference type="InterPro" id="IPR036259">
    <property type="entry name" value="MFS_trans_sf"/>
</dbReference>
<feature type="transmembrane region" description="Helical" evidence="8">
    <location>
        <begin position="115"/>
        <end position="135"/>
    </location>
</feature>
<evidence type="ECO:0000256" key="1">
    <source>
        <dbReference type="ARBA" id="ARBA00004141"/>
    </source>
</evidence>